<accession>A0A2U1TA97</accession>
<dbReference type="InterPro" id="IPR050306">
    <property type="entry name" value="PfkB_Carbo_kinase"/>
</dbReference>
<organism evidence="5 6">
    <name type="scientific">Mycetocola zhujimingii</name>
    <dbReference type="NCBI Taxonomy" id="2079792"/>
    <lineage>
        <taxon>Bacteria</taxon>
        <taxon>Bacillati</taxon>
        <taxon>Actinomycetota</taxon>
        <taxon>Actinomycetes</taxon>
        <taxon>Micrococcales</taxon>
        <taxon>Microbacteriaceae</taxon>
        <taxon>Mycetocola</taxon>
    </lineage>
</organism>
<dbReference type="EMBL" id="QEFB01000018">
    <property type="protein sequence ID" value="PWC04593.1"/>
    <property type="molecule type" value="Genomic_DNA"/>
</dbReference>
<keyword evidence="2" id="KW-0808">Transferase</keyword>
<feature type="domain" description="Carbohydrate kinase PfkB" evidence="4">
    <location>
        <begin position="22"/>
        <end position="262"/>
    </location>
</feature>
<dbReference type="PANTHER" id="PTHR43085">
    <property type="entry name" value="HEXOKINASE FAMILY MEMBER"/>
    <property type="match status" value="1"/>
</dbReference>
<dbReference type="PANTHER" id="PTHR43085:SF57">
    <property type="entry name" value="CARBOHYDRATE KINASE PFKB DOMAIN-CONTAINING PROTEIN"/>
    <property type="match status" value="1"/>
</dbReference>
<dbReference type="InterPro" id="IPR002173">
    <property type="entry name" value="Carboh/pur_kinase_PfkB_CS"/>
</dbReference>
<dbReference type="InterPro" id="IPR029056">
    <property type="entry name" value="Ribokinase-like"/>
</dbReference>
<proteinExistence type="inferred from homology"/>
<sequence>MERNDARTVVIGDALIDEMRDGETSRDFVGGAALNVAVGLARLGVPTTLIAMVGDDADGASIRSFLDLHGVDLIATPGPLGSSRATSDRTDGEPRYSFNEAAQKRRIVFGDEERLAIADAPLVVVSCFPFDDDEQSAALEESVLNPGRRLVIDPNPRAGMLHDPAAFVLNFERLAAASLLTKVGDEDAELLYGIALADLVGRLRFAGTAHVLATAGRAGAEIVSAFGRVVAPIADLPGPVIDTMGAGDATLAATVHALATGGIPRGLDAWKRVLDEAMLIAGWTCRTEGALLQLPPVPDTTGRIRL</sequence>
<evidence type="ECO:0000256" key="1">
    <source>
        <dbReference type="ARBA" id="ARBA00010688"/>
    </source>
</evidence>
<dbReference type="AlphaFoldDB" id="A0A2U1TA97"/>
<keyword evidence="6" id="KW-1185">Reference proteome</keyword>
<dbReference type="Gene3D" id="3.40.1190.20">
    <property type="match status" value="1"/>
</dbReference>
<protein>
    <recommendedName>
        <fullName evidence="4">Carbohydrate kinase PfkB domain-containing protein</fullName>
    </recommendedName>
</protein>
<dbReference type="RefSeq" id="WP_108963667.1">
    <property type="nucleotide sequence ID" value="NZ_QEFB01000018.1"/>
</dbReference>
<comment type="similarity">
    <text evidence="1">Belongs to the carbohydrate kinase PfkB family.</text>
</comment>
<keyword evidence="3" id="KW-0418">Kinase</keyword>
<dbReference type="Proteomes" id="UP000244962">
    <property type="component" value="Unassembled WGS sequence"/>
</dbReference>
<dbReference type="SUPFAM" id="SSF53613">
    <property type="entry name" value="Ribokinase-like"/>
    <property type="match status" value="1"/>
</dbReference>
<name>A0A2U1TA97_9MICO</name>
<dbReference type="Pfam" id="PF00294">
    <property type="entry name" value="PfkB"/>
    <property type="match status" value="1"/>
</dbReference>
<evidence type="ECO:0000313" key="5">
    <source>
        <dbReference type="EMBL" id="PWC04593.1"/>
    </source>
</evidence>
<evidence type="ECO:0000313" key="6">
    <source>
        <dbReference type="Proteomes" id="UP000244962"/>
    </source>
</evidence>
<evidence type="ECO:0000259" key="4">
    <source>
        <dbReference type="Pfam" id="PF00294"/>
    </source>
</evidence>
<evidence type="ECO:0000256" key="2">
    <source>
        <dbReference type="ARBA" id="ARBA00022679"/>
    </source>
</evidence>
<gene>
    <name evidence="5" type="ORF">DF223_14170</name>
</gene>
<evidence type="ECO:0000256" key="3">
    <source>
        <dbReference type="ARBA" id="ARBA00022777"/>
    </source>
</evidence>
<reference evidence="6" key="1">
    <citation type="submission" date="2018-04" db="EMBL/GenBank/DDBJ databases">
        <authorList>
            <person name="Liu S."/>
            <person name="Wang Z."/>
            <person name="Li J."/>
        </authorList>
    </citation>
    <scope>NUCLEOTIDE SEQUENCE [LARGE SCALE GENOMIC DNA]</scope>
    <source>
        <strain evidence="6">622</strain>
    </source>
</reference>
<comment type="caution">
    <text evidence="5">The sequence shown here is derived from an EMBL/GenBank/DDBJ whole genome shotgun (WGS) entry which is preliminary data.</text>
</comment>
<dbReference type="InterPro" id="IPR011611">
    <property type="entry name" value="PfkB_dom"/>
</dbReference>
<dbReference type="PROSITE" id="PS00583">
    <property type="entry name" value="PFKB_KINASES_1"/>
    <property type="match status" value="1"/>
</dbReference>
<dbReference type="GO" id="GO:0016301">
    <property type="term" value="F:kinase activity"/>
    <property type="evidence" value="ECO:0007669"/>
    <property type="project" value="UniProtKB-KW"/>
</dbReference>